<dbReference type="AlphaFoldDB" id="A0A3F3Q6M8"/>
<evidence type="ECO:0000313" key="2">
    <source>
        <dbReference type="Proteomes" id="UP000253729"/>
    </source>
</evidence>
<dbReference type="GeneID" id="38134044"/>
<sequence length="172" mass="18850">MICSIIGTPISTLCYQGWTYPSSLSLSSSPSALLLFLFSSHPDLQLFLSYSVTYYQPLFNFSFLSGLWSLSGFGSSYTSIIVLDKISLSVGRASLSTGPPSYVSHGTSHLKSTERINEHVLSVLRLCPFDVLARGLPNLPCITIQLRLAPLGRYLTWDGRATSTHQLLSDPL</sequence>
<dbReference type="Proteomes" id="UP000253729">
    <property type="component" value="Unassembled WGS sequence"/>
</dbReference>
<evidence type="ECO:0000313" key="1">
    <source>
        <dbReference type="EMBL" id="RDH34697.1"/>
    </source>
</evidence>
<gene>
    <name evidence="1" type="ORF">BDQ94DRAFT_140752</name>
</gene>
<protein>
    <submittedName>
        <fullName evidence="1">Uncharacterized protein</fullName>
    </submittedName>
</protein>
<reference evidence="1 2" key="1">
    <citation type="submission" date="2018-07" db="EMBL/GenBank/DDBJ databases">
        <title>The genomes of Aspergillus section Nigri reveals drivers in fungal speciation.</title>
        <authorList>
            <consortium name="DOE Joint Genome Institute"/>
            <person name="Vesth T.C."/>
            <person name="Nybo J."/>
            <person name="Theobald S."/>
            <person name="Brandl J."/>
            <person name="Frisvad J.C."/>
            <person name="Nielsen K.F."/>
            <person name="Lyhne E.K."/>
            <person name="Kogle M.E."/>
            <person name="Kuo A."/>
            <person name="Riley R."/>
            <person name="Clum A."/>
            <person name="Nolan M."/>
            <person name="Lipzen A."/>
            <person name="Salamov A."/>
            <person name="Henrissat B."/>
            <person name="Wiebenga A."/>
            <person name="De vries R.P."/>
            <person name="Grigoriev I.V."/>
            <person name="Mortensen U.H."/>
            <person name="Andersen M.R."/>
            <person name="Baker S.E."/>
        </authorList>
    </citation>
    <scope>NUCLEOTIDE SEQUENCE [LARGE SCALE GENOMIC DNA]</scope>
    <source>
        <strain evidence="1 2">CBS 139.54b</strain>
    </source>
</reference>
<keyword evidence="2" id="KW-1185">Reference proteome</keyword>
<accession>A0A3F3Q6M8</accession>
<name>A0A3F3Q6M8_9EURO</name>
<organism evidence="1 2">
    <name type="scientific">Aspergillus welwitschiae</name>
    <dbReference type="NCBI Taxonomy" id="1341132"/>
    <lineage>
        <taxon>Eukaryota</taxon>
        <taxon>Fungi</taxon>
        <taxon>Dikarya</taxon>
        <taxon>Ascomycota</taxon>
        <taxon>Pezizomycotina</taxon>
        <taxon>Eurotiomycetes</taxon>
        <taxon>Eurotiomycetidae</taxon>
        <taxon>Eurotiales</taxon>
        <taxon>Aspergillaceae</taxon>
        <taxon>Aspergillus</taxon>
        <taxon>Aspergillus subgen. Circumdati</taxon>
    </lineage>
</organism>
<dbReference type="RefSeq" id="XP_026627719.1">
    <property type="nucleotide sequence ID" value="XM_026765688.1"/>
</dbReference>
<proteinExistence type="predicted"/>
<dbReference type="EMBL" id="KZ852042">
    <property type="protein sequence ID" value="RDH34697.1"/>
    <property type="molecule type" value="Genomic_DNA"/>
</dbReference>